<organism evidence="1 2">
    <name type="scientific">Corallococcus carmarthensis</name>
    <dbReference type="NCBI Taxonomy" id="2316728"/>
    <lineage>
        <taxon>Bacteria</taxon>
        <taxon>Pseudomonadati</taxon>
        <taxon>Myxococcota</taxon>
        <taxon>Myxococcia</taxon>
        <taxon>Myxococcales</taxon>
        <taxon>Cystobacterineae</taxon>
        <taxon>Myxococcaceae</taxon>
        <taxon>Corallococcus</taxon>
    </lineage>
</organism>
<name>A0A3A8KCG1_9BACT</name>
<sequence length="91" mass="9988">MFHVEHAGRMRANSPTLRFIKRSGLSTSNATVSNRALLLLGTCVLTTTTARTGSRPCSTWNTGRPFSRWLPRFNTFSASPHASDPVSEVLP</sequence>
<dbReference type="EMBL" id="RAWE01000112">
    <property type="protein sequence ID" value="RKG99493.1"/>
    <property type="molecule type" value="Genomic_DNA"/>
</dbReference>
<protein>
    <submittedName>
        <fullName evidence="1">Uncharacterized protein</fullName>
    </submittedName>
</protein>
<gene>
    <name evidence="1" type="ORF">D7X32_26230</name>
</gene>
<proteinExistence type="predicted"/>
<dbReference type="AlphaFoldDB" id="A0A3A8KCG1"/>
<reference evidence="2" key="1">
    <citation type="submission" date="2018-09" db="EMBL/GenBank/DDBJ databases">
        <authorList>
            <person name="Livingstone P.G."/>
            <person name="Whitworth D.E."/>
        </authorList>
    </citation>
    <scope>NUCLEOTIDE SEQUENCE [LARGE SCALE GENOMIC DNA]</scope>
    <source>
        <strain evidence="2">CA043D</strain>
    </source>
</reference>
<keyword evidence="2" id="KW-1185">Reference proteome</keyword>
<comment type="caution">
    <text evidence="1">The sequence shown here is derived from an EMBL/GenBank/DDBJ whole genome shotgun (WGS) entry which is preliminary data.</text>
</comment>
<accession>A0A3A8KCG1</accession>
<evidence type="ECO:0000313" key="2">
    <source>
        <dbReference type="Proteomes" id="UP000268313"/>
    </source>
</evidence>
<evidence type="ECO:0000313" key="1">
    <source>
        <dbReference type="EMBL" id="RKG99493.1"/>
    </source>
</evidence>
<dbReference type="Proteomes" id="UP000268313">
    <property type="component" value="Unassembled WGS sequence"/>
</dbReference>